<evidence type="ECO:0000259" key="2">
    <source>
        <dbReference type="Pfam" id="PF13349"/>
    </source>
</evidence>
<dbReference type="EMBL" id="LNQE01001853">
    <property type="protein sequence ID" value="KUG04275.1"/>
    <property type="molecule type" value="Genomic_DNA"/>
</dbReference>
<accession>A0A0W8E770</accession>
<comment type="caution">
    <text evidence="3">The sequence shown here is derived from an EMBL/GenBank/DDBJ whole genome shotgun (WGS) entry which is preliminary data.</text>
</comment>
<evidence type="ECO:0000256" key="1">
    <source>
        <dbReference type="SAM" id="Phobius"/>
    </source>
</evidence>
<dbReference type="AlphaFoldDB" id="A0A0W8E770"/>
<keyword evidence="1" id="KW-1133">Transmembrane helix</keyword>
<sequence>MLNRITPKIIIALIIITLLSFGISAVLFYNGSLSSGINNYLNFRHEIMQDPEGTIDEKLTFPAENIKYIVVRTVSTDVKFINAETGEINVNLSGDTLYDQNQNPYVTLVGEIQNDTTLYLEVRHRPGLNLRSSNLNLDIGLPGEYSHNISVSTVSGSLNVSELELESFDYKSISGNMKAEKLIADKITLNFTSGTADINEMNGDLIFESVSGNFRAAYKTLASNIEARTTSGDIELYLPQDASFRLLFQTVSGEVKTAFPGTMVSSSRQKFEELVGQGDNKINIHTVSGNVQLKK</sequence>
<gene>
    <name evidence="3" type="ORF">ASZ90_018282</name>
</gene>
<evidence type="ECO:0000313" key="3">
    <source>
        <dbReference type="EMBL" id="KUG04275.1"/>
    </source>
</evidence>
<proteinExistence type="predicted"/>
<protein>
    <recommendedName>
        <fullName evidence="2">DUF4097 domain-containing protein</fullName>
    </recommendedName>
</protein>
<keyword evidence="1" id="KW-0472">Membrane</keyword>
<feature type="domain" description="DUF4097" evidence="2">
    <location>
        <begin position="146"/>
        <end position="293"/>
    </location>
</feature>
<dbReference type="InterPro" id="IPR025164">
    <property type="entry name" value="Toastrack_DUF4097"/>
</dbReference>
<name>A0A0W8E770_9ZZZZ</name>
<organism evidence="3">
    <name type="scientific">hydrocarbon metagenome</name>
    <dbReference type="NCBI Taxonomy" id="938273"/>
    <lineage>
        <taxon>unclassified sequences</taxon>
        <taxon>metagenomes</taxon>
        <taxon>ecological metagenomes</taxon>
    </lineage>
</organism>
<keyword evidence="1" id="KW-0812">Transmembrane</keyword>
<feature type="transmembrane region" description="Helical" evidence="1">
    <location>
        <begin position="9"/>
        <end position="29"/>
    </location>
</feature>
<reference evidence="3" key="1">
    <citation type="journal article" date="2015" name="Proc. Natl. Acad. Sci. U.S.A.">
        <title>Networks of energetic and metabolic interactions define dynamics in microbial communities.</title>
        <authorList>
            <person name="Embree M."/>
            <person name="Liu J.K."/>
            <person name="Al-Bassam M.M."/>
            <person name="Zengler K."/>
        </authorList>
    </citation>
    <scope>NUCLEOTIDE SEQUENCE</scope>
</reference>
<dbReference type="Pfam" id="PF13349">
    <property type="entry name" value="DUF4097"/>
    <property type="match status" value="1"/>
</dbReference>